<dbReference type="STRING" id="7994.ENSAMXP00000042731"/>
<dbReference type="GeneTree" id="ENSGT00730000113701"/>
<dbReference type="Proteomes" id="UP000018467">
    <property type="component" value="Unassembled WGS sequence"/>
</dbReference>
<evidence type="ECO:0000313" key="2">
    <source>
        <dbReference type="Ensembl" id="ENSAMXP00000042731.1"/>
    </source>
</evidence>
<proteinExistence type="predicted"/>
<keyword evidence="3" id="KW-1185">Reference proteome</keyword>
<accession>A0A3B1JLY7</accession>
<reference evidence="2" key="4">
    <citation type="submission" date="2025-09" db="UniProtKB">
        <authorList>
            <consortium name="Ensembl"/>
        </authorList>
    </citation>
    <scope>IDENTIFICATION</scope>
</reference>
<feature type="coiled-coil region" evidence="1">
    <location>
        <begin position="94"/>
        <end position="153"/>
    </location>
</feature>
<reference evidence="3" key="2">
    <citation type="journal article" date="2014" name="Nat. Commun.">
        <title>The cavefish genome reveals candidate genes for eye loss.</title>
        <authorList>
            <person name="McGaugh S.E."/>
            <person name="Gross J.B."/>
            <person name="Aken B."/>
            <person name="Blin M."/>
            <person name="Borowsky R."/>
            <person name="Chalopin D."/>
            <person name="Hinaux H."/>
            <person name="Jeffery W.R."/>
            <person name="Keene A."/>
            <person name="Ma L."/>
            <person name="Minx P."/>
            <person name="Murphy D."/>
            <person name="O'Quin K.E."/>
            <person name="Retaux S."/>
            <person name="Rohner N."/>
            <person name="Searle S.M."/>
            <person name="Stahl B.A."/>
            <person name="Tabin C."/>
            <person name="Volff J.N."/>
            <person name="Yoshizawa M."/>
            <person name="Warren W.C."/>
        </authorList>
    </citation>
    <scope>NUCLEOTIDE SEQUENCE [LARGE SCALE GENOMIC DNA]</scope>
    <source>
        <strain evidence="3">female</strain>
    </source>
</reference>
<dbReference type="InParanoid" id="A0A3B1JLY7"/>
<dbReference type="Bgee" id="ENSAMXG00000042768">
    <property type="expression patterns" value="Expressed in testis and 6 other cell types or tissues"/>
</dbReference>
<protein>
    <submittedName>
        <fullName evidence="2">Si:ch1073-143l10.2</fullName>
    </submittedName>
</protein>
<keyword evidence="1" id="KW-0175">Coiled coil</keyword>
<organism evidence="2 3">
    <name type="scientific">Astyanax mexicanus</name>
    <name type="common">Blind cave fish</name>
    <name type="synonym">Astyanax fasciatus mexicanus</name>
    <dbReference type="NCBI Taxonomy" id="7994"/>
    <lineage>
        <taxon>Eukaryota</taxon>
        <taxon>Metazoa</taxon>
        <taxon>Chordata</taxon>
        <taxon>Craniata</taxon>
        <taxon>Vertebrata</taxon>
        <taxon>Euteleostomi</taxon>
        <taxon>Actinopterygii</taxon>
        <taxon>Neopterygii</taxon>
        <taxon>Teleostei</taxon>
        <taxon>Ostariophysi</taxon>
        <taxon>Characiformes</taxon>
        <taxon>Characoidei</taxon>
        <taxon>Acestrorhamphidae</taxon>
        <taxon>Acestrorhamphinae</taxon>
        <taxon>Astyanax</taxon>
    </lineage>
</organism>
<evidence type="ECO:0000256" key="1">
    <source>
        <dbReference type="SAM" id="Coils"/>
    </source>
</evidence>
<dbReference type="AlphaFoldDB" id="A0A3B1JLY7"/>
<evidence type="ECO:0000313" key="3">
    <source>
        <dbReference type="Proteomes" id="UP000018467"/>
    </source>
</evidence>
<reference evidence="3" key="1">
    <citation type="submission" date="2013-03" db="EMBL/GenBank/DDBJ databases">
        <authorList>
            <person name="Jeffery W."/>
            <person name="Warren W."/>
            <person name="Wilson R.K."/>
        </authorList>
    </citation>
    <scope>NUCLEOTIDE SEQUENCE</scope>
    <source>
        <strain evidence="3">female</strain>
    </source>
</reference>
<dbReference type="Ensembl" id="ENSAMXT00000044288.1">
    <property type="protein sequence ID" value="ENSAMXP00000042731.1"/>
    <property type="gene ID" value="ENSAMXG00000042768.1"/>
</dbReference>
<sequence length="155" mass="18372">MIMEPWKSHVRAKLFQRDCLQREPFSGLFNKSRLEDMLNLHVSLLEDLERKKVSDLTSVLYLKEAELQYCHSVARFRSEAVLLAKGASLLKDDLSEYQYKLECQSKELAALRLEHKNLKEDLAVTRQEREELLERWLEEKKEEAERLNKHNATLE</sequence>
<reference evidence="2" key="3">
    <citation type="submission" date="2025-08" db="UniProtKB">
        <authorList>
            <consortium name="Ensembl"/>
        </authorList>
    </citation>
    <scope>IDENTIFICATION</scope>
</reference>
<name>A0A3B1JLY7_ASTMX</name>